<dbReference type="CDD" id="cd02440">
    <property type="entry name" value="AdoMet_MTases"/>
    <property type="match status" value="1"/>
</dbReference>
<dbReference type="SUPFAM" id="SSF46785">
    <property type="entry name" value="Winged helix' DNA-binding domain"/>
    <property type="match status" value="1"/>
</dbReference>
<accession>A0A0D2HLU1</accession>
<feature type="domain" description="O-methyltransferase dimerisation" evidence="5">
    <location>
        <begin position="17"/>
        <end position="90"/>
    </location>
</feature>
<organism evidence="6 7">
    <name type="scientific">Dethiosulfatarculus sandiegensis</name>
    <dbReference type="NCBI Taxonomy" id="1429043"/>
    <lineage>
        <taxon>Bacteria</taxon>
        <taxon>Pseudomonadati</taxon>
        <taxon>Thermodesulfobacteriota</taxon>
        <taxon>Desulfarculia</taxon>
        <taxon>Desulfarculales</taxon>
        <taxon>Desulfarculaceae</taxon>
        <taxon>Dethiosulfatarculus</taxon>
    </lineage>
</organism>
<keyword evidence="3" id="KW-0949">S-adenosyl-L-methionine</keyword>
<dbReference type="AlphaFoldDB" id="A0A0D2HLU1"/>
<dbReference type="InterPro" id="IPR036390">
    <property type="entry name" value="WH_DNA-bd_sf"/>
</dbReference>
<dbReference type="Gene3D" id="1.10.10.10">
    <property type="entry name" value="Winged helix-like DNA-binding domain superfamily/Winged helix DNA-binding domain"/>
    <property type="match status" value="1"/>
</dbReference>
<dbReference type="RefSeq" id="WP_044351894.1">
    <property type="nucleotide sequence ID" value="NZ_AZAC01000056.1"/>
</dbReference>
<evidence type="ECO:0000256" key="1">
    <source>
        <dbReference type="ARBA" id="ARBA00022603"/>
    </source>
</evidence>
<dbReference type="PROSITE" id="PS51683">
    <property type="entry name" value="SAM_OMT_II"/>
    <property type="match status" value="1"/>
</dbReference>
<evidence type="ECO:0000313" key="6">
    <source>
        <dbReference type="EMBL" id="KIX11523.1"/>
    </source>
</evidence>
<dbReference type="PIRSF" id="PIRSF005739">
    <property type="entry name" value="O-mtase"/>
    <property type="match status" value="1"/>
</dbReference>
<dbReference type="Proteomes" id="UP000032233">
    <property type="component" value="Unassembled WGS sequence"/>
</dbReference>
<proteinExistence type="predicted"/>
<evidence type="ECO:0000256" key="3">
    <source>
        <dbReference type="ARBA" id="ARBA00022691"/>
    </source>
</evidence>
<dbReference type="OrthoDB" id="9767938at2"/>
<dbReference type="STRING" id="1429043.X474_23790"/>
<dbReference type="GO" id="GO:0008171">
    <property type="term" value="F:O-methyltransferase activity"/>
    <property type="evidence" value="ECO:0007669"/>
    <property type="project" value="InterPro"/>
</dbReference>
<keyword evidence="7" id="KW-1185">Reference proteome</keyword>
<evidence type="ECO:0000259" key="4">
    <source>
        <dbReference type="Pfam" id="PF00891"/>
    </source>
</evidence>
<protein>
    <recommendedName>
        <fullName evidence="8">Methyltransferase</fullName>
    </recommendedName>
</protein>
<dbReference type="SUPFAM" id="SSF53335">
    <property type="entry name" value="S-adenosyl-L-methionine-dependent methyltransferases"/>
    <property type="match status" value="1"/>
</dbReference>
<dbReference type="InterPro" id="IPR036388">
    <property type="entry name" value="WH-like_DNA-bd_sf"/>
</dbReference>
<dbReference type="InterPro" id="IPR016461">
    <property type="entry name" value="COMT-like"/>
</dbReference>
<comment type="caution">
    <text evidence="6">The sequence shown here is derived from an EMBL/GenBank/DDBJ whole genome shotgun (WGS) entry which is preliminary data.</text>
</comment>
<dbReference type="InterPro" id="IPR029063">
    <property type="entry name" value="SAM-dependent_MTases_sf"/>
</dbReference>
<evidence type="ECO:0008006" key="8">
    <source>
        <dbReference type="Google" id="ProtNLM"/>
    </source>
</evidence>
<dbReference type="GO" id="GO:0032259">
    <property type="term" value="P:methylation"/>
    <property type="evidence" value="ECO:0007669"/>
    <property type="project" value="UniProtKB-KW"/>
</dbReference>
<dbReference type="InterPro" id="IPR001077">
    <property type="entry name" value="COMT_C"/>
</dbReference>
<gene>
    <name evidence="6" type="ORF">X474_23790</name>
</gene>
<dbReference type="EMBL" id="AZAC01000056">
    <property type="protein sequence ID" value="KIX11523.1"/>
    <property type="molecule type" value="Genomic_DNA"/>
</dbReference>
<dbReference type="Pfam" id="PF08100">
    <property type="entry name" value="Dimerisation"/>
    <property type="match status" value="1"/>
</dbReference>
<dbReference type="InterPro" id="IPR012967">
    <property type="entry name" value="COMT_dimerisation"/>
</dbReference>
<dbReference type="Pfam" id="PF00891">
    <property type="entry name" value="Methyltransf_2"/>
    <property type="match status" value="1"/>
</dbReference>
<dbReference type="Gene3D" id="3.40.50.150">
    <property type="entry name" value="Vaccinia Virus protein VP39"/>
    <property type="match status" value="1"/>
</dbReference>
<keyword evidence="2" id="KW-0808">Transferase</keyword>
<sequence>MKQITAYEADFSVLGDMFFGAAASRLLMTALEFEVFGHLEKPHTAQELAEAVQSDPGNTKMMLDALCALGLLSKQAESYVNLPLSSDFLVREKPAYVGEWLEITQESWGSCLTSMPELIKNGPGKVDPASHMNSEEFCERFTDAHAATSLAGIGLQLAEQISSVPGFSRFRTMLDMGGGPGINLMAVMAENDGLKGVLFDRPEIVRLAQGYIKEYGFEERISVTGGDYLKDSLGSGYDLIMVTDSLYYEDRELDSVLAKCRRALNPGGALVGIHAVLTDNGTKPENMVLAMLPEGLAGQGVLPEKGFFEDALKRTGYSAITSKTVTIGGALMEMNTGLNQA</sequence>
<evidence type="ECO:0000259" key="5">
    <source>
        <dbReference type="Pfam" id="PF08100"/>
    </source>
</evidence>
<evidence type="ECO:0000313" key="7">
    <source>
        <dbReference type="Proteomes" id="UP000032233"/>
    </source>
</evidence>
<dbReference type="GO" id="GO:0046983">
    <property type="term" value="F:protein dimerization activity"/>
    <property type="evidence" value="ECO:0007669"/>
    <property type="project" value="InterPro"/>
</dbReference>
<dbReference type="PANTHER" id="PTHR11746">
    <property type="entry name" value="O-METHYLTRANSFERASE"/>
    <property type="match status" value="1"/>
</dbReference>
<dbReference type="InParanoid" id="A0A0D2HLU1"/>
<name>A0A0D2HLU1_9BACT</name>
<reference evidence="6 7" key="1">
    <citation type="submission" date="2013-11" db="EMBL/GenBank/DDBJ databases">
        <title>Metagenomic analysis of a methanogenic consortium involved in long chain n-alkane degradation.</title>
        <authorList>
            <person name="Davidova I.A."/>
            <person name="Callaghan A.V."/>
            <person name="Wawrik B."/>
            <person name="Pruitt S."/>
            <person name="Marks C."/>
            <person name="Duncan K.E."/>
            <person name="Suflita J.M."/>
        </authorList>
    </citation>
    <scope>NUCLEOTIDE SEQUENCE [LARGE SCALE GENOMIC DNA]</scope>
    <source>
        <strain evidence="6 7">SPR</strain>
    </source>
</reference>
<keyword evidence="1" id="KW-0489">Methyltransferase</keyword>
<feature type="domain" description="O-methyltransferase C-terminal" evidence="4">
    <location>
        <begin position="154"/>
        <end position="291"/>
    </location>
</feature>
<evidence type="ECO:0000256" key="2">
    <source>
        <dbReference type="ARBA" id="ARBA00022679"/>
    </source>
</evidence>